<organism evidence="1 2">
    <name type="scientific">Coniosporium uncinatum</name>
    <dbReference type="NCBI Taxonomy" id="93489"/>
    <lineage>
        <taxon>Eukaryota</taxon>
        <taxon>Fungi</taxon>
        <taxon>Dikarya</taxon>
        <taxon>Ascomycota</taxon>
        <taxon>Pezizomycotina</taxon>
        <taxon>Dothideomycetes</taxon>
        <taxon>Dothideomycetes incertae sedis</taxon>
        <taxon>Coniosporium</taxon>
    </lineage>
</organism>
<proteinExistence type="predicted"/>
<protein>
    <submittedName>
        <fullName evidence="1">Uncharacterized protein</fullName>
    </submittedName>
</protein>
<sequence length="256" mass="28377">MHLKIATLALSALAVVATLSTSVLAGSPEVHDISASHDLGTVSYNKNGKNVTYRVVPVTWVGDIGDGRVVNITATSAESLFRYATKLNPTYLYANGQKSNSWNHTRPASHNKTSSVHAAAKAAGPPFNYDLVCWEFGKAETIYFKGCDPDVIWEGYQYLRGLEGYAQLSAGSTGTCGPISCSYDDGIWFCQDGHKDISVSWFDLSLYAEIIWRDCQLWEYSDYFQDIYGGVEGHFWNQDDQWSLMVASTWPDNPHC</sequence>
<name>A0ACC3D9P7_9PEZI</name>
<dbReference type="EMBL" id="JAWDJW010006662">
    <property type="protein sequence ID" value="KAK3063957.1"/>
    <property type="molecule type" value="Genomic_DNA"/>
</dbReference>
<evidence type="ECO:0000313" key="1">
    <source>
        <dbReference type="EMBL" id="KAK3063957.1"/>
    </source>
</evidence>
<keyword evidence="2" id="KW-1185">Reference proteome</keyword>
<evidence type="ECO:0000313" key="2">
    <source>
        <dbReference type="Proteomes" id="UP001186974"/>
    </source>
</evidence>
<reference evidence="1" key="1">
    <citation type="submission" date="2024-09" db="EMBL/GenBank/DDBJ databases">
        <title>Black Yeasts Isolated from many extreme environments.</title>
        <authorList>
            <person name="Coleine C."/>
            <person name="Stajich J.E."/>
            <person name="Selbmann L."/>
        </authorList>
    </citation>
    <scope>NUCLEOTIDE SEQUENCE</scope>
    <source>
        <strain evidence="1">CCFEE 5737</strain>
    </source>
</reference>
<gene>
    <name evidence="1" type="ORF">LTS18_011377</name>
</gene>
<accession>A0ACC3D9P7</accession>
<dbReference type="Proteomes" id="UP001186974">
    <property type="component" value="Unassembled WGS sequence"/>
</dbReference>
<comment type="caution">
    <text evidence="1">The sequence shown here is derived from an EMBL/GenBank/DDBJ whole genome shotgun (WGS) entry which is preliminary data.</text>
</comment>